<evidence type="ECO:0000256" key="7">
    <source>
        <dbReference type="ARBA" id="ARBA00023288"/>
    </source>
</evidence>
<evidence type="ECO:0000256" key="5">
    <source>
        <dbReference type="ARBA" id="ARBA00023136"/>
    </source>
</evidence>
<keyword evidence="3" id="KW-0309">Germination</keyword>
<accession>A0A368W5J7</accession>
<keyword evidence="6" id="KW-0564">Palmitate</keyword>
<dbReference type="GO" id="GO:0016020">
    <property type="term" value="C:membrane"/>
    <property type="evidence" value="ECO:0007669"/>
    <property type="project" value="UniProtKB-SubCell"/>
</dbReference>
<feature type="domain" description="Spore germination GerAC-like C-terminal" evidence="8">
    <location>
        <begin position="222"/>
        <end position="386"/>
    </location>
</feature>
<protein>
    <submittedName>
        <fullName evidence="10">Spore germination protein KC</fullName>
    </submittedName>
</protein>
<dbReference type="OrthoDB" id="9816067at2"/>
<evidence type="ECO:0000256" key="4">
    <source>
        <dbReference type="ARBA" id="ARBA00022729"/>
    </source>
</evidence>
<dbReference type="PANTHER" id="PTHR35789">
    <property type="entry name" value="SPORE GERMINATION PROTEIN B3"/>
    <property type="match status" value="1"/>
</dbReference>
<dbReference type="Gene3D" id="3.30.300.210">
    <property type="entry name" value="Nutrient germinant receptor protein C, domain 3"/>
    <property type="match status" value="1"/>
</dbReference>
<name>A0A368W5J7_9BACL</name>
<comment type="similarity">
    <text evidence="2">Belongs to the GerABKC lipoprotein family.</text>
</comment>
<evidence type="ECO:0000259" key="9">
    <source>
        <dbReference type="Pfam" id="PF25198"/>
    </source>
</evidence>
<keyword evidence="11" id="KW-1185">Reference proteome</keyword>
<keyword evidence="7" id="KW-0449">Lipoprotein</keyword>
<keyword evidence="5" id="KW-0472">Membrane</keyword>
<dbReference type="Proteomes" id="UP000252415">
    <property type="component" value="Unassembled WGS sequence"/>
</dbReference>
<dbReference type="Pfam" id="PF05504">
    <property type="entry name" value="Spore_GerAC"/>
    <property type="match status" value="1"/>
</dbReference>
<dbReference type="RefSeq" id="WP_114378534.1">
    <property type="nucleotide sequence ID" value="NZ_QPJD01000002.1"/>
</dbReference>
<comment type="caution">
    <text evidence="10">The sequence shown here is derived from an EMBL/GenBank/DDBJ whole genome shotgun (WGS) entry which is preliminary data.</text>
</comment>
<feature type="domain" description="Spore germination protein N-terminal" evidence="9">
    <location>
        <begin position="23"/>
        <end position="197"/>
    </location>
</feature>
<reference evidence="10 11" key="1">
    <citation type="submission" date="2018-07" db="EMBL/GenBank/DDBJ databases">
        <title>Genomic Encyclopedia of Type Strains, Phase III (KMG-III): the genomes of soil and plant-associated and newly described type strains.</title>
        <authorList>
            <person name="Whitman W."/>
        </authorList>
    </citation>
    <scope>NUCLEOTIDE SEQUENCE [LARGE SCALE GENOMIC DNA]</scope>
    <source>
        <strain evidence="10 11">CECT 7506</strain>
    </source>
</reference>
<gene>
    <name evidence="10" type="ORF">DFP97_102225</name>
</gene>
<sequence>MARKLFVFISCLLLLFPLTGCWNRRELNELGISVGIGIDKAEKGYRVSVQVVNPGEVTAGKTSGNRTPITLYEATGDTIFEAIRKITTISPRVIYLAHLRVLVIGESLAREGIEKPLDHFSRDHEVRTDFFIVIAKGSTAKDVLKVLTPIEKIPANKLYLSLETSQKVWAPTATVTLDELMTDIISEGKSPVLSAVKVTGGVEGQSQKNVEKIDPSGRLKYTGLAVFREDKLIGWLNEKESKGYSYIRDKVRNTVGTLVCPEGGKIGVEVTRSKTQVTGKMNNGKPQINIEIRMEENIGEVECQIDLTKRKTIEDLEKSAEQKVAAIMLGTIHKVQKSFKVDIFGFGEEIHRVDPTAWKTLKQNWDEQFTHLDINVKADVQIRRIGTVSNSFHKKEEE</sequence>
<dbReference type="InterPro" id="IPR057336">
    <property type="entry name" value="GerAC_N"/>
</dbReference>
<organism evidence="10 11">
    <name type="scientific">Paenibacillus prosopidis</name>
    <dbReference type="NCBI Taxonomy" id="630520"/>
    <lineage>
        <taxon>Bacteria</taxon>
        <taxon>Bacillati</taxon>
        <taxon>Bacillota</taxon>
        <taxon>Bacilli</taxon>
        <taxon>Bacillales</taxon>
        <taxon>Paenibacillaceae</taxon>
        <taxon>Paenibacillus</taxon>
    </lineage>
</organism>
<keyword evidence="4" id="KW-0732">Signal</keyword>
<dbReference type="GO" id="GO:0009847">
    <property type="term" value="P:spore germination"/>
    <property type="evidence" value="ECO:0007669"/>
    <property type="project" value="InterPro"/>
</dbReference>
<dbReference type="InterPro" id="IPR046953">
    <property type="entry name" value="Spore_GerAC-like_C"/>
</dbReference>
<dbReference type="Pfam" id="PF25198">
    <property type="entry name" value="Spore_GerAC_N"/>
    <property type="match status" value="1"/>
</dbReference>
<comment type="subcellular location">
    <subcellularLocation>
        <location evidence="1">Membrane</location>
        <topology evidence="1">Lipid-anchor</topology>
    </subcellularLocation>
</comment>
<proteinExistence type="inferred from homology"/>
<dbReference type="Gene3D" id="6.20.190.10">
    <property type="entry name" value="Nutrient germinant receptor protein C, domain 1"/>
    <property type="match status" value="1"/>
</dbReference>
<dbReference type="EMBL" id="QPJD01000002">
    <property type="protein sequence ID" value="RCW51033.1"/>
    <property type="molecule type" value="Genomic_DNA"/>
</dbReference>
<evidence type="ECO:0000313" key="10">
    <source>
        <dbReference type="EMBL" id="RCW51033.1"/>
    </source>
</evidence>
<evidence type="ECO:0000259" key="8">
    <source>
        <dbReference type="Pfam" id="PF05504"/>
    </source>
</evidence>
<evidence type="ECO:0000313" key="11">
    <source>
        <dbReference type="Proteomes" id="UP000252415"/>
    </source>
</evidence>
<dbReference type="AlphaFoldDB" id="A0A368W5J7"/>
<evidence type="ECO:0000256" key="1">
    <source>
        <dbReference type="ARBA" id="ARBA00004635"/>
    </source>
</evidence>
<dbReference type="NCBIfam" id="TIGR02887">
    <property type="entry name" value="spore_ger_x_C"/>
    <property type="match status" value="1"/>
</dbReference>
<evidence type="ECO:0000256" key="3">
    <source>
        <dbReference type="ARBA" id="ARBA00022544"/>
    </source>
</evidence>
<dbReference type="InterPro" id="IPR008844">
    <property type="entry name" value="Spore_GerAC-like"/>
</dbReference>
<evidence type="ECO:0000256" key="2">
    <source>
        <dbReference type="ARBA" id="ARBA00007886"/>
    </source>
</evidence>
<dbReference type="PANTHER" id="PTHR35789:SF1">
    <property type="entry name" value="SPORE GERMINATION PROTEIN B3"/>
    <property type="match status" value="1"/>
</dbReference>
<dbReference type="InterPro" id="IPR038501">
    <property type="entry name" value="Spore_GerAC_C_sf"/>
</dbReference>
<evidence type="ECO:0000256" key="6">
    <source>
        <dbReference type="ARBA" id="ARBA00023139"/>
    </source>
</evidence>